<dbReference type="RefSeq" id="WP_149731225.1">
    <property type="nucleotide sequence ID" value="NZ_FMXB01000004.1"/>
</dbReference>
<dbReference type="Proteomes" id="UP000323439">
    <property type="component" value="Unassembled WGS sequence"/>
</dbReference>
<keyword evidence="2" id="KW-1185">Reference proteome</keyword>
<name>A0A1G5VH67_9EURY</name>
<accession>A0A1G5VH67</accession>
<dbReference type="EMBL" id="FMXB01000004">
    <property type="protein sequence ID" value="SDA45038.1"/>
    <property type="molecule type" value="Genomic_DNA"/>
</dbReference>
<evidence type="ECO:0000313" key="2">
    <source>
        <dbReference type="Proteomes" id="UP000323439"/>
    </source>
</evidence>
<sequence length="136" mass="16754">MHKDKIKSYDELNADEHVVLDAFREMKIRYDKARIELINYRIDNLINNYTELQKIREDIRINYFLILEKINKEEFAEINIDYQEWKKVLDNEISEWNEEVELMLSLKYYFDDLLKRIKYGLVEQEIIEEERNIGLD</sequence>
<gene>
    <name evidence="1" type="ORF">SAMN02910315_00593</name>
</gene>
<protein>
    <submittedName>
        <fullName evidence="1">Uncharacterized protein</fullName>
    </submittedName>
</protein>
<dbReference type="AlphaFoldDB" id="A0A1G5VH67"/>
<proteinExistence type="predicted"/>
<reference evidence="1 2" key="1">
    <citation type="submission" date="2016-10" db="EMBL/GenBank/DDBJ databases">
        <authorList>
            <person name="Varghese N."/>
            <person name="Submissions S."/>
        </authorList>
    </citation>
    <scope>NUCLEOTIDE SEQUENCE [LARGE SCALE GENOMIC DNA]</scope>
    <source>
        <strain evidence="1 2">DSM 16643</strain>
    </source>
</reference>
<evidence type="ECO:0000313" key="1">
    <source>
        <dbReference type="EMBL" id="SDA45038.1"/>
    </source>
</evidence>
<organism evidence="1 2">
    <name type="scientific">Methanobrevibacter millerae</name>
    <dbReference type="NCBI Taxonomy" id="230361"/>
    <lineage>
        <taxon>Archaea</taxon>
        <taxon>Methanobacteriati</taxon>
        <taxon>Methanobacteriota</taxon>
        <taxon>Methanomada group</taxon>
        <taxon>Methanobacteria</taxon>
        <taxon>Methanobacteriales</taxon>
        <taxon>Methanobacteriaceae</taxon>
        <taxon>Methanobrevibacter</taxon>
    </lineage>
</organism>